<evidence type="ECO:0000313" key="1">
    <source>
        <dbReference type="EMBL" id="QIV94532.1"/>
    </source>
</evidence>
<dbReference type="RefSeq" id="WP_172106647.1">
    <property type="nucleotide sequence ID" value="NZ_CP038017.1"/>
</dbReference>
<name>A0A6M3HWA6_9GAMM</name>
<reference evidence="1 2" key="1">
    <citation type="submission" date="2019-03" db="EMBL/GenBank/DDBJ databases">
        <title>Complete Genome Sequence of Allofrancisella frigidaquae Strain SYSU 10HL1970 Isolated from Water-Cooling Systems in China.</title>
        <authorList>
            <person name="Ohrman C."/>
            <person name="Uneklint I."/>
            <person name="Sjodin A."/>
        </authorList>
    </citation>
    <scope>NUCLEOTIDE SEQUENCE [LARGE SCALE GENOMIC DNA]</scope>
    <source>
        <strain evidence="1 2">SYSU 10HL1970</strain>
    </source>
</reference>
<organism evidence="1 2">
    <name type="scientific">Allofrancisella frigidaquae</name>
    <dbReference type="NCBI Taxonomy" id="1085644"/>
    <lineage>
        <taxon>Bacteria</taxon>
        <taxon>Pseudomonadati</taxon>
        <taxon>Pseudomonadota</taxon>
        <taxon>Gammaproteobacteria</taxon>
        <taxon>Thiotrichales</taxon>
        <taxon>Francisellaceae</taxon>
        <taxon>Allofrancisella</taxon>
    </lineage>
</organism>
<evidence type="ECO:0000313" key="2">
    <source>
        <dbReference type="Proteomes" id="UP000503320"/>
    </source>
</evidence>
<gene>
    <name evidence="1" type="ORF">E3E15_03825</name>
</gene>
<dbReference type="Proteomes" id="UP000503320">
    <property type="component" value="Chromosome"/>
</dbReference>
<proteinExistence type="predicted"/>
<keyword evidence="2" id="KW-1185">Reference proteome</keyword>
<sequence length="594" mass="69816">MCKTIKAIKHFSGALLFVEYINKAKVEFESLELFLKTSKVTKILRASRSIEILRASVFKMSEIINKNSNTLTPSNDFMKELISYKMMYLLIKQDTALMDEITKSVQHQRLLEYLNEIFKIKFEDIRIELFRGIETRDDKTKNINDRMKNIAVSKLQTYWRREKMKAYEPLIMERLPKKYTHEMFTKNYNCYPMGEYLHTEEYKELLQTLVEIDNKKLPKELSPDETKLLLNKVAFRKTHFADVMCNDTYSSLCTLSKARIEAIKIELQEEHGMSKVDIFKGYPNLKKLCFESEFNLKHYTGTTTDKIWNGNDFILKTYESLYPNKDCGGNSNSKYDAVDLGNLRFVFWHLQPAKFDTRILSHFGSNEYVAPAKEAGLFSYGFICMTEQKNVDVLPEISGNMTKLDKLPFWQDMLKYAREIEGYIDEDEVIYLRKLLDNHDISFNFYDGDQRKIINRKQNASGGSYEYPISLDKTNHIASFAMFFGPYIREGLYLSILLELRRFDIDGKILKWTEERLSETNKDIDVEFGQLLMKLFRIEARTPGNFSFKKMQAVTKARVTEDYDAANEEYKQRLNKIATYRNAKPEMYGFLAKK</sequence>
<dbReference type="AlphaFoldDB" id="A0A6M3HWA6"/>
<dbReference type="KEGG" id="afri:E3E15_03825"/>
<dbReference type="EMBL" id="CP038017">
    <property type="protein sequence ID" value="QIV94532.1"/>
    <property type="molecule type" value="Genomic_DNA"/>
</dbReference>
<protein>
    <submittedName>
        <fullName evidence="1">Uncharacterized protein</fullName>
    </submittedName>
</protein>
<accession>A0A6M3HWA6</accession>